<comment type="pathway">
    <text evidence="2 9">Amino-acid biosynthesis; L-histidine biosynthesis; L-histidine from 5-phospho-alpha-D-ribose 1-diphosphate: step 6/9.</text>
</comment>
<dbReference type="PANTHER" id="PTHR23133">
    <property type="entry name" value="IMIDAZOLEGLYCEROL-PHOSPHATE DEHYDRATASE HIS7"/>
    <property type="match status" value="1"/>
</dbReference>
<dbReference type="EC" id="4.2.1.19" evidence="4 9"/>
<dbReference type="PROSITE" id="PS00954">
    <property type="entry name" value="IGP_DEHYDRATASE_1"/>
    <property type="match status" value="1"/>
</dbReference>
<dbReference type="InterPro" id="IPR020568">
    <property type="entry name" value="Ribosomal_Su5_D2-typ_SF"/>
</dbReference>
<dbReference type="PANTHER" id="PTHR23133:SF2">
    <property type="entry name" value="IMIDAZOLEGLYCEROL-PHOSPHATE DEHYDRATASE"/>
    <property type="match status" value="1"/>
</dbReference>
<dbReference type="GeneID" id="25565029"/>
<dbReference type="FunFam" id="3.30.230.40:FF:000003">
    <property type="entry name" value="Imidazoleglycerol-phosphate dehydratase HisB"/>
    <property type="match status" value="1"/>
</dbReference>
<dbReference type="EMBL" id="GL349456">
    <property type="protein sequence ID" value="KNC49624.1"/>
    <property type="molecule type" value="Genomic_DNA"/>
</dbReference>
<reference evidence="10 11" key="1">
    <citation type="submission" date="2010-05" db="EMBL/GenBank/DDBJ databases">
        <title>The Genome Sequence of Thecamonas trahens ATCC 50062.</title>
        <authorList>
            <consortium name="The Broad Institute Genome Sequencing Platform"/>
            <person name="Russ C."/>
            <person name="Cuomo C."/>
            <person name="Shea T."/>
            <person name="Young S.K."/>
            <person name="Zeng Q."/>
            <person name="Koehrsen M."/>
            <person name="Haas B."/>
            <person name="Borodovsky M."/>
            <person name="Guigo R."/>
            <person name="Alvarado L."/>
            <person name="Berlin A."/>
            <person name="Bochicchio J."/>
            <person name="Borenstein D."/>
            <person name="Chapman S."/>
            <person name="Chen Z."/>
            <person name="Freedman E."/>
            <person name="Gellesch M."/>
            <person name="Goldberg J."/>
            <person name="Griggs A."/>
            <person name="Gujja S."/>
            <person name="Heilman E."/>
            <person name="Heiman D."/>
            <person name="Hepburn T."/>
            <person name="Howarth C."/>
            <person name="Jen D."/>
            <person name="Larson L."/>
            <person name="Mehta T."/>
            <person name="Park D."/>
            <person name="Pearson M."/>
            <person name="Roberts A."/>
            <person name="Saif S."/>
            <person name="Shenoy N."/>
            <person name="Sisk P."/>
            <person name="Stolte C."/>
            <person name="Sykes S."/>
            <person name="Thomson T."/>
            <person name="Walk T."/>
            <person name="White J."/>
            <person name="Yandava C."/>
            <person name="Burger G."/>
            <person name="Gray M.W."/>
            <person name="Holland P.W.H."/>
            <person name="King N."/>
            <person name="Lang F.B.F."/>
            <person name="Roger A.J."/>
            <person name="Ruiz-Trillo I."/>
            <person name="Lander E."/>
            <person name="Nusbaum C."/>
        </authorList>
    </citation>
    <scope>NUCLEOTIDE SEQUENCE [LARGE SCALE GENOMIC DNA]</scope>
    <source>
        <strain evidence="10 11">ATCC 50062</strain>
    </source>
</reference>
<dbReference type="FunFam" id="3.30.230.40:FF:000001">
    <property type="entry name" value="Imidazoleglycerol-phosphate dehydratase HisB"/>
    <property type="match status" value="1"/>
</dbReference>
<evidence type="ECO:0000256" key="2">
    <source>
        <dbReference type="ARBA" id="ARBA00005047"/>
    </source>
</evidence>
<name>A0A0L0DBA6_THETB</name>
<keyword evidence="7 9" id="KW-0368">Histidine biosynthesis</keyword>
<dbReference type="OMA" id="GIPFFDH"/>
<comment type="catalytic activity">
    <reaction evidence="1 9">
        <text>D-erythro-1-(imidazol-4-yl)glycerol 3-phosphate = 3-(imidazol-4-yl)-2-oxopropyl phosphate + H2O</text>
        <dbReference type="Rhea" id="RHEA:11040"/>
        <dbReference type="ChEBI" id="CHEBI:15377"/>
        <dbReference type="ChEBI" id="CHEBI:57766"/>
        <dbReference type="ChEBI" id="CHEBI:58278"/>
        <dbReference type="EC" id="4.2.1.19"/>
    </reaction>
</comment>
<gene>
    <name evidence="10" type="ORF">AMSG_05668</name>
</gene>
<dbReference type="RefSeq" id="XP_013757729.1">
    <property type="nucleotide sequence ID" value="XM_013902275.1"/>
</dbReference>
<dbReference type="GO" id="GO:0004424">
    <property type="term" value="F:imidazoleglycerol-phosphate dehydratase activity"/>
    <property type="evidence" value="ECO:0007669"/>
    <property type="project" value="UniProtKB-EC"/>
</dbReference>
<evidence type="ECO:0000256" key="1">
    <source>
        <dbReference type="ARBA" id="ARBA00001723"/>
    </source>
</evidence>
<evidence type="ECO:0000256" key="5">
    <source>
        <dbReference type="ARBA" id="ARBA00016664"/>
    </source>
</evidence>
<dbReference type="OrthoDB" id="10059060at2759"/>
<evidence type="ECO:0000256" key="7">
    <source>
        <dbReference type="ARBA" id="ARBA00023102"/>
    </source>
</evidence>
<proteinExistence type="inferred from homology"/>
<evidence type="ECO:0000313" key="11">
    <source>
        <dbReference type="Proteomes" id="UP000054408"/>
    </source>
</evidence>
<organism evidence="10 11">
    <name type="scientific">Thecamonas trahens ATCC 50062</name>
    <dbReference type="NCBI Taxonomy" id="461836"/>
    <lineage>
        <taxon>Eukaryota</taxon>
        <taxon>Apusozoa</taxon>
        <taxon>Apusomonadida</taxon>
        <taxon>Apusomonadidae</taxon>
        <taxon>Thecamonas</taxon>
    </lineage>
</organism>
<keyword evidence="6" id="KW-0028">Amino-acid biosynthesis</keyword>
<keyword evidence="11" id="KW-1185">Reference proteome</keyword>
<comment type="similarity">
    <text evidence="3 9">Belongs to the imidazoleglycerol-phosphate dehydratase family.</text>
</comment>
<dbReference type="InterPro" id="IPR000807">
    <property type="entry name" value="ImidazoleglycerolP_deHydtase"/>
</dbReference>
<evidence type="ECO:0000256" key="6">
    <source>
        <dbReference type="ARBA" id="ARBA00022605"/>
    </source>
</evidence>
<dbReference type="Pfam" id="PF00475">
    <property type="entry name" value="IGPD"/>
    <property type="match status" value="1"/>
</dbReference>
<evidence type="ECO:0000256" key="3">
    <source>
        <dbReference type="ARBA" id="ARBA00007481"/>
    </source>
</evidence>
<dbReference type="UniPathway" id="UPA00031">
    <property type="reaction ID" value="UER00011"/>
</dbReference>
<evidence type="ECO:0000256" key="8">
    <source>
        <dbReference type="ARBA" id="ARBA00023239"/>
    </source>
</evidence>
<evidence type="ECO:0000256" key="4">
    <source>
        <dbReference type="ARBA" id="ARBA00012075"/>
    </source>
</evidence>
<dbReference type="GO" id="GO:0000105">
    <property type="term" value="P:L-histidine biosynthetic process"/>
    <property type="evidence" value="ECO:0007669"/>
    <property type="project" value="UniProtKB-UniPathway"/>
</dbReference>
<evidence type="ECO:0000256" key="9">
    <source>
        <dbReference type="RuleBase" id="RU000598"/>
    </source>
</evidence>
<dbReference type="Gene3D" id="3.30.230.40">
    <property type="entry name" value="Imidazole glycerol phosphate dehydratase, domain 1"/>
    <property type="match status" value="2"/>
</dbReference>
<accession>A0A0L0DBA6</accession>
<keyword evidence="8 9" id="KW-0456">Lyase</keyword>
<dbReference type="eggNOG" id="KOG3143">
    <property type="taxonomic scope" value="Eukaryota"/>
</dbReference>
<dbReference type="InterPro" id="IPR020565">
    <property type="entry name" value="ImidazoleglycerP_deHydtase_CS"/>
</dbReference>
<dbReference type="NCBIfam" id="NF002114">
    <property type="entry name" value="PRK00951.2-4"/>
    <property type="match status" value="1"/>
</dbReference>
<dbReference type="InterPro" id="IPR038494">
    <property type="entry name" value="IGPD_sf"/>
</dbReference>
<evidence type="ECO:0000313" key="10">
    <source>
        <dbReference type="EMBL" id="KNC49624.1"/>
    </source>
</evidence>
<dbReference type="Proteomes" id="UP000054408">
    <property type="component" value="Unassembled WGS sequence"/>
</dbReference>
<protein>
    <recommendedName>
        <fullName evidence="5 9">Imidazoleglycerol-phosphate dehydratase</fullName>
        <ecNumber evidence="4 9">4.2.1.19</ecNumber>
    </recommendedName>
</protein>
<dbReference type="CDD" id="cd07914">
    <property type="entry name" value="IGPD"/>
    <property type="match status" value="1"/>
</dbReference>
<dbReference type="AlphaFoldDB" id="A0A0L0DBA6"/>
<dbReference type="STRING" id="461836.A0A0L0DBA6"/>
<dbReference type="NCBIfam" id="NF002111">
    <property type="entry name" value="PRK00951.2-1"/>
    <property type="match status" value="1"/>
</dbReference>
<dbReference type="PROSITE" id="PS00955">
    <property type="entry name" value="IGP_DEHYDRATASE_2"/>
    <property type="match status" value="1"/>
</dbReference>
<dbReference type="HAMAP" id="MF_00076">
    <property type="entry name" value="HisB"/>
    <property type="match status" value="1"/>
</dbReference>
<sequence length="178" mass="18791">MVELCLDGSGSAEVETGIGFLDHMLTALAKHARWDLVLTCDGDLHVDDHHTVEDCALVLGSAFKAALGTVAGIARFGHAYCPLDESLSRAVVDISGRPHATVDIDFKREKIGELSTEMIPHVFTSFASTAGITIHVTNLYGANDHHKAESAFKAAAVALRAALTRDNSAGVPSTKGVL</sequence>
<dbReference type="SUPFAM" id="SSF54211">
    <property type="entry name" value="Ribosomal protein S5 domain 2-like"/>
    <property type="match status" value="2"/>
</dbReference>